<comment type="caution">
    <text evidence="1">The sequence shown here is derived from an EMBL/GenBank/DDBJ whole genome shotgun (WGS) entry which is preliminary data.</text>
</comment>
<protein>
    <submittedName>
        <fullName evidence="1">Uncharacterized protein</fullName>
    </submittedName>
</protein>
<organism evidence="1 2">
    <name type="scientific">Papaver nudicaule</name>
    <name type="common">Iceland poppy</name>
    <dbReference type="NCBI Taxonomy" id="74823"/>
    <lineage>
        <taxon>Eukaryota</taxon>
        <taxon>Viridiplantae</taxon>
        <taxon>Streptophyta</taxon>
        <taxon>Embryophyta</taxon>
        <taxon>Tracheophyta</taxon>
        <taxon>Spermatophyta</taxon>
        <taxon>Magnoliopsida</taxon>
        <taxon>Ranunculales</taxon>
        <taxon>Papaveraceae</taxon>
        <taxon>Papaveroideae</taxon>
        <taxon>Papaver</taxon>
    </lineage>
</organism>
<evidence type="ECO:0000313" key="2">
    <source>
        <dbReference type="Proteomes" id="UP001177140"/>
    </source>
</evidence>
<sequence length="75" mass="8769">MTNCLYLFDSRFLPHWLPLMPLRGTPSFPVIPFTKLTDLAFCPFIYIHPLVPSSYILLYPVNYMSPTFLIIPYVN</sequence>
<dbReference type="AlphaFoldDB" id="A0AA41V1W2"/>
<name>A0AA41V1W2_PAPNU</name>
<accession>A0AA41V1W2</accession>
<evidence type="ECO:0000313" key="1">
    <source>
        <dbReference type="EMBL" id="MCL7027756.1"/>
    </source>
</evidence>
<dbReference type="EMBL" id="JAJJMA010071763">
    <property type="protein sequence ID" value="MCL7027756.1"/>
    <property type="molecule type" value="Genomic_DNA"/>
</dbReference>
<dbReference type="Proteomes" id="UP001177140">
    <property type="component" value="Unassembled WGS sequence"/>
</dbReference>
<reference evidence="1" key="1">
    <citation type="submission" date="2022-03" db="EMBL/GenBank/DDBJ databases">
        <title>A functionally conserved STORR gene fusion in Papaver species that diverged 16.8 million years ago.</title>
        <authorList>
            <person name="Catania T."/>
        </authorList>
    </citation>
    <scope>NUCLEOTIDE SEQUENCE</scope>
    <source>
        <strain evidence="1">S-191538</strain>
    </source>
</reference>
<gene>
    <name evidence="1" type="ORF">MKW94_020987</name>
</gene>
<keyword evidence="2" id="KW-1185">Reference proteome</keyword>
<proteinExistence type="predicted"/>